<accession>A0A4C2A085</accession>
<keyword evidence="2" id="KW-1185">Reference proteome</keyword>
<dbReference type="AlphaFoldDB" id="A0A4C2A085"/>
<evidence type="ECO:0000313" key="1">
    <source>
        <dbReference type="EMBL" id="GBP94126.1"/>
    </source>
</evidence>
<dbReference type="EMBL" id="BGZK01002466">
    <property type="protein sequence ID" value="GBP94126.1"/>
    <property type="molecule type" value="Genomic_DNA"/>
</dbReference>
<sequence>MERLTTGFLVFADRLTISQQRRPASMGRQNNASEQQVSIEQQSLTSDMLTYQLNQSGRSSVDPLHPAANAGAGMSLWFELGHRLRRDTALLGHDMATIVSRWMSVSLHLVFVGRIG</sequence>
<dbReference type="Proteomes" id="UP000299102">
    <property type="component" value="Unassembled WGS sequence"/>
</dbReference>
<protein>
    <submittedName>
        <fullName evidence="1">Uncharacterized protein</fullName>
    </submittedName>
</protein>
<reference evidence="1 2" key="1">
    <citation type="journal article" date="2019" name="Commun. Biol.">
        <title>The bagworm genome reveals a unique fibroin gene that provides high tensile strength.</title>
        <authorList>
            <person name="Kono N."/>
            <person name="Nakamura H."/>
            <person name="Ohtoshi R."/>
            <person name="Tomita M."/>
            <person name="Numata K."/>
            <person name="Arakawa K."/>
        </authorList>
    </citation>
    <scope>NUCLEOTIDE SEQUENCE [LARGE SCALE GENOMIC DNA]</scope>
</reference>
<organism evidence="1 2">
    <name type="scientific">Eumeta variegata</name>
    <name type="common">Bagworm moth</name>
    <name type="synonym">Eumeta japonica</name>
    <dbReference type="NCBI Taxonomy" id="151549"/>
    <lineage>
        <taxon>Eukaryota</taxon>
        <taxon>Metazoa</taxon>
        <taxon>Ecdysozoa</taxon>
        <taxon>Arthropoda</taxon>
        <taxon>Hexapoda</taxon>
        <taxon>Insecta</taxon>
        <taxon>Pterygota</taxon>
        <taxon>Neoptera</taxon>
        <taxon>Endopterygota</taxon>
        <taxon>Lepidoptera</taxon>
        <taxon>Glossata</taxon>
        <taxon>Ditrysia</taxon>
        <taxon>Tineoidea</taxon>
        <taxon>Psychidae</taxon>
        <taxon>Oiketicinae</taxon>
        <taxon>Eumeta</taxon>
    </lineage>
</organism>
<name>A0A4C2A085_EUMVA</name>
<gene>
    <name evidence="1" type="ORF">EVAR_69326_1</name>
</gene>
<comment type="caution">
    <text evidence="1">The sequence shown here is derived from an EMBL/GenBank/DDBJ whole genome shotgun (WGS) entry which is preliminary data.</text>
</comment>
<proteinExistence type="predicted"/>
<evidence type="ECO:0000313" key="2">
    <source>
        <dbReference type="Proteomes" id="UP000299102"/>
    </source>
</evidence>